<feature type="domain" description="Glutathione synthase substrate-binding" evidence="13">
    <location>
        <begin position="282"/>
        <end position="327"/>
    </location>
</feature>
<dbReference type="InterPro" id="IPR004887">
    <property type="entry name" value="GSH_synth_subst-bd"/>
</dbReference>
<evidence type="ECO:0000256" key="12">
    <source>
        <dbReference type="PIRNR" id="PIRNR001558"/>
    </source>
</evidence>
<keyword evidence="5 12" id="KW-0436">Ligase</keyword>
<dbReference type="InterPro" id="IPR037013">
    <property type="entry name" value="GSH-S_sub-bd_sf"/>
</dbReference>
<dbReference type="GeneID" id="101845067"/>
<keyword evidence="14" id="KW-1185">Reference proteome</keyword>
<keyword evidence="7 12" id="KW-0479">Metal-binding</keyword>
<gene>
    <name evidence="15" type="primary">LOC101845067</name>
</gene>
<evidence type="ECO:0000256" key="11">
    <source>
        <dbReference type="ARBA" id="ARBA00048871"/>
    </source>
</evidence>
<evidence type="ECO:0000313" key="15">
    <source>
        <dbReference type="RefSeq" id="XP_012946259.1"/>
    </source>
</evidence>
<protein>
    <recommendedName>
        <fullName evidence="4 12">Glutathione synthetase</fullName>
        <shortName evidence="12">GSH-S</shortName>
        <ecNumber evidence="3 12">6.3.2.3</ecNumber>
    </recommendedName>
</protein>
<dbReference type="SUPFAM" id="SSF56059">
    <property type="entry name" value="Glutathione synthetase ATP-binding domain-like"/>
    <property type="match status" value="2"/>
</dbReference>
<evidence type="ECO:0000256" key="3">
    <source>
        <dbReference type="ARBA" id="ARBA00012214"/>
    </source>
</evidence>
<evidence type="ECO:0000256" key="1">
    <source>
        <dbReference type="ARBA" id="ARBA00004965"/>
    </source>
</evidence>
<name>A0ABM1AEQ2_APLCA</name>
<keyword evidence="10 12" id="KW-0460">Magnesium</keyword>
<comment type="catalytic activity">
    <reaction evidence="11">
        <text>gamma-L-glutamyl-L-cysteine + glycine + ATP = glutathione + ADP + phosphate + H(+)</text>
        <dbReference type="Rhea" id="RHEA:13557"/>
        <dbReference type="ChEBI" id="CHEBI:15378"/>
        <dbReference type="ChEBI" id="CHEBI:30616"/>
        <dbReference type="ChEBI" id="CHEBI:43474"/>
        <dbReference type="ChEBI" id="CHEBI:57305"/>
        <dbReference type="ChEBI" id="CHEBI:57925"/>
        <dbReference type="ChEBI" id="CHEBI:58173"/>
        <dbReference type="ChEBI" id="CHEBI:456216"/>
        <dbReference type="EC" id="6.3.2.3"/>
    </reaction>
    <physiologicalReaction direction="left-to-right" evidence="11">
        <dbReference type="Rhea" id="RHEA:13558"/>
    </physiologicalReaction>
</comment>
<evidence type="ECO:0000256" key="6">
    <source>
        <dbReference type="ARBA" id="ARBA00022684"/>
    </source>
</evidence>
<dbReference type="PANTHER" id="PTHR11130:SF0">
    <property type="entry name" value="GLUTATHIONE SYNTHETASE"/>
    <property type="match status" value="1"/>
</dbReference>
<dbReference type="PIRSF" id="PIRSF001558">
    <property type="entry name" value="GSHase"/>
    <property type="match status" value="1"/>
</dbReference>
<evidence type="ECO:0000256" key="7">
    <source>
        <dbReference type="ARBA" id="ARBA00022723"/>
    </source>
</evidence>
<dbReference type="PANTHER" id="PTHR11130">
    <property type="entry name" value="GLUTATHIONE SYNTHETASE"/>
    <property type="match status" value="1"/>
</dbReference>
<organism evidence="14 15">
    <name type="scientific">Aplysia californica</name>
    <name type="common">California sea hare</name>
    <dbReference type="NCBI Taxonomy" id="6500"/>
    <lineage>
        <taxon>Eukaryota</taxon>
        <taxon>Metazoa</taxon>
        <taxon>Spiralia</taxon>
        <taxon>Lophotrochozoa</taxon>
        <taxon>Mollusca</taxon>
        <taxon>Gastropoda</taxon>
        <taxon>Heterobranchia</taxon>
        <taxon>Euthyneura</taxon>
        <taxon>Tectipleura</taxon>
        <taxon>Aplysiida</taxon>
        <taxon>Aplysioidea</taxon>
        <taxon>Aplysiidae</taxon>
        <taxon>Aplysia</taxon>
    </lineage>
</organism>
<comment type="similarity">
    <text evidence="2 12">Belongs to the eukaryotic GSH synthase family.</text>
</comment>
<dbReference type="InterPro" id="IPR014709">
    <property type="entry name" value="Glutathione_synthase_C_euk"/>
</dbReference>
<dbReference type="Gene3D" id="3.30.1490.50">
    <property type="match status" value="1"/>
</dbReference>
<keyword evidence="8 12" id="KW-0547">Nucleotide-binding</keyword>
<keyword evidence="9 12" id="KW-0067">ATP-binding</keyword>
<evidence type="ECO:0000256" key="9">
    <source>
        <dbReference type="ARBA" id="ARBA00022840"/>
    </source>
</evidence>
<sequence length="499" mass="56094">MNGVIQVDPFMLSLWDVCCKVRESGIKQPLHLGLFRNDFMMNCLDDSVCPGQIVSADRLELKQIEFNTVSASCGGIAGQMADLHRAVIIFVVSTSERNVIDQRWVEFKVYDRNPNIRILRKTFLDIYNHGHLDDHSRLIIVIQVDPFMLSLWEVYCKVRESGIKQPLHLGLFRNDFMMNCLDDSVCPGQIVSADRLELKQIEFNTVSASCGGIAGQMADLHRLSLGMAGKDLKPEQLPDNKPAVGLADGLVKAWELYGNPRYRVTHLMPTSLELVESSDILDGDEVALIYLRDGYTAENYTSQKEWDARLKCELSRAIKCPSVQLQLTGAKKIQQELTRPGALERFVSDPQVVNTLRDTFADQYSLDLNQEGDAAVKLALQSPEKFVLKPQREGGGNNLYNDDITHFFKEHNGSKERSAYILMQRIYPWQQKNYLVKPGVPFVLSDVVSELGVFGAYIGSADSEVVNFECGYLMRTKIQGIDEGGIFAGFAVWDNPLVI</sequence>
<dbReference type="Gene3D" id="3.40.50.1760">
    <property type="entry name" value="Glutathione synthase, substrate-binding domain superfamily, eukaryotic"/>
    <property type="match status" value="2"/>
</dbReference>
<dbReference type="Gene3D" id="3.30.470.20">
    <property type="entry name" value="ATP-grasp fold, B domain"/>
    <property type="match status" value="2"/>
</dbReference>
<reference evidence="15" key="1">
    <citation type="submission" date="2025-08" db="UniProtKB">
        <authorList>
            <consortium name="RefSeq"/>
        </authorList>
    </citation>
    <scope>IDENTIFICATION</scope>
</reference>
<evidence type="ECO:0000256" key="2">
    <source>
        <dbReference type="ARBA" id="ARBA00010385"/>
    </source>
</evidence>
<dbReference type="Pfam" id="PF03917">
    <property type="entry name" value="GSH_synth_ATP"/>
    <property type="match status" value="2"/>
</dbReference>
<dbReference type="Pfam" id="PF03199">
    <property type="entry name" value="GSH_synthase"/>
    <property type="match status" value="1"/>
</dbReference>
<dbReference type="EC" id="6.3.2.3" evidence="3 12"/>
<evidence type="ECO:0000256" key="4">
    <source>
        <dbReference type="ARBA" id="ARBA00020821"/>
    </source>
</evidence>
<dbReference type="InterPro" id="IPR014042">
    <property type="entry name" value="Glutathione_synthase_a-hlx"/>
</dbReference>
<dbReference type="Gene3D" id="1.10.1080.10">
    <property type="entry name" value="Glutathione Synthetase, Chain A, domain 3"/>
    <property type="match status" value="2"/>
</dbReference>
<evidence type="ECO:0000256" key="10">
    <source>
        <dbReference type="ARBA" id="ARBA00022842"/>
    </source>
</evidence>
<dbReference type="InterPro" id="IPR005615">
    <property type="entry name" value="Glutathione_synthase"/>
</dbReference>
<accession>A0ABM1AEQ2</accession>
<evidence type="ECO:0000259" key="13">
    <source>
        <dbReference type="Pfam" id="PF03199"/>
    </source>
</evidence>
<dbReference type="Proteomes" id="UP000694888">
    <property type="component" value="Unplaced"/>
</dbReference>
<comment type="pathway">
    <text evidence="1 12">Sulfur metabolism; glutathione biosynthesis; glutathione from L-cysteine and L-glutamate: step 2/2.</text>
</comment>
<comment type="cofactor">
    <cofactor evidence="12">
        <name>Mg(2+)</name>
        <dbReference type="ChEBI" id="CHEBI:18420"/>
    </cofactor>
    <text evidence="12">Binds 1 Mg(2+) ion per subunit.</text>
</comment>
<dbReference type="SUPFAM" id="SSF52440">
    <property type="entry name" value="PreATP-grasp domain"/>
    <property type="match status" value="1"/>
</dbReference>
<evidence type="ECO:0000313" key="14">
    <source>
        <dbReference type="Proteomes" id="UP000694888"/>
    </source>
</evidence>
<dbReference type="RefSeq" id="XP_012946259.1">
    <property type="nucleotide sequence ID" value="XM_013090805.1"/>
</dbReference>
<keyword evidence="6 12" id="KW-0317">Glutathione biosynthesis</keyword>
<dbReference type="InterPro" id="IPR016185">
    <property type="entry name" value="PreATP-grasp_dom_sf"/>
</dbReference>
<proteinExistence type="inferred from homology"/>
<evidence type="ECO:0000256" key="5">
    <source>
        <dbReference type="ARBA" id="ARBA00022598"/>
    </source>
</evidence>
<evidence type="ECO:0000256" key="8">
    <source>
        <dbReference type="ARBA" id="ARBA00022741"/>
    </source>
</evidence>